<evidence type="ECO:0000256" key="1">
    <source>
        <dbReference type="SAM" id="SignalP"/>
    </source>
</evidence>
<dbReference type="AlphaFoldDB" id="A0AAP2GG67"/>
<organism evidence="2 3">
    <name type="scientific">Dawidia soli</name>
    <dbReference type="NCBI Taxonomy" id="2782352"/>
    <lineage>
        <taxon>Bacteria</taxon>
        <taxon>Pseudomonadati</taxon>
        <taxon>Bacteroidota</taxon>
        <taxon>Cytophagia</taxon>
        <taxon>Cytophagales</taxon>
        <taxon>Chryseotaleaceae</taxon>
        <taxon>Dawidia</taxon>
    </lineage>
</organism>
<keyword evidence="1" id="KW-0732">Signal</keyword>
<dbReference type="RefSeq" id="WP_254089058.1">
    <property type="nucleotide sequence ID" value="NZ_JAHESC010000004.1"/>
</dbReference>
<gene>
    <name evidence="2" type="ORF">KK078_04525</name>
</gene>
<feature type="signal peptide" evidence="1">
    <location>
        <begin position="1"/>
        <end position="20"/>
    </location>
</feature>
<feature type="chain" id="PRO_5042873179" description="YD repeat-containing protein" evidence="1">
    <location>
        <begin position="21"/>
        <end position="1197"/>
    </location>
</feature>
<name>A0AAP2GG67_9BACT</name>
<reference evidence="2 3" key="1">
    <citation type="submission" date="2021-05" db="EMBL/GenBank/DDBJ databases">
        <title>A Polyphasic approach of four new species of the genus Ohtaekwangia: Ohtaekwangia histidinii sp. nov., Ohtaekwangia cretensis sp. nov., Ohtaekwangia indiensis sp. nov., Ohtaekwangia reichenbachii sp. nov. from diverse environment.</title>
        <authorList>
            <person name="Octaviana S."/>
        </authorList>
    </citation>
    <scope>NUCLEOTIDE SEQUENCE [LARGE SCALE GENOMIC DNA]</scope>
    <source>
        <strain evidence="2 3">PWU37</strain>
    </source>
</reference>
<keyword evidence="3" id="KW-1185">Reference proteome</keyword>
<protein>
    <recommendedName>
        <fullName evidence="4">YD repeat-containing protein</fullName>
    </recommendedName>
</protein>
<comment type="caution">
    <text evidence="2">The sequence shown here is derived from an EMBL/GenBank/DDBJ whole genome shotgun (WGS) entry which is preliminary data.</text>
</comment>
<evidence type="ECO:0000313" key="3">
    <source>
        <dbReference type="Proteomes" id="UP001319180"/>
    </source>
</evidence>
<dbReference type="Proteomes" id="UP001319180">
    <property type="component" value="Unassembled WGS sequence"/>
</dbReference>
<proteinExistence type="predicted"/>
<evidence type="ECO:0000313" key="2">
    <source>
        <dbReference type="EMBL" id="MBT1685806.1"/>
    </source>
</evidence>
<sequence>MKMLSSALTVIVLLPLSCYAQLRNYSPIPQSPQAAALIRYGDIPVGKYTGTANINIPVYTIKAKDFELPIAISYHSSGIKVADESGPLGLGWSINMGGSISHIVNDRNDLPDPQFIDYGYIDTPTPAHGSVPDYSYYSCVEGNGFFPFINVYHTVTGDGNAVESELGYYNAQGQCDPSIHPFFTDPFEPDFARLVDTEPDYFYYSFGSYSGKFFYDKSSQSFQPLDRSKVKIQYVASTSSTSSAGSGWVITTENGEVYNFFKAEEHSGFSSPISASGGGSSKSPDFNNYHLTSIVLPNNQTISFDYATGTRVCNLASYSESVDGYTNNSLNEGQAAALQYTESLSQQSYIPVFLSQITFPGGKLLTTWQGRQDIMNEKRLSRIEIRNTNEEVVRVVDFDNNVYFSGVESTRPNFSYASGTAFTCDCTTAGLTEADVQMKRLKLRSLTISDQERPYQFFYDETVNLPAKMAFGVDYWGYYNGNPNAATFMPDLNRLYIETPVDAMGVYEQYKIYGIEDRRANINFSKAWLLNKIIYPTGGSTEFEYESNTFSNLQLLSSTDNTLQYAYANVTYYGTPSSVSTSGTSITPFTLQQSQTVAVNTKMDLKLYDNQAPSINYKAQIVNSSGTVVFERRFREWGDPIPPEGQEPCTEVGEAKTISLPAGNYTAKVFSEGNVKTCVHTGAGSSATVSITVEYKGVPAGNFESKGGGMRVKKIKDMDGNNIAKTKVLTYAGGELMDFPNFYRTYKGFDWGRDEDIQNVVFRYEKIKISFAGTAVAGVATGPQGNYVGYSKVTESLIQGTANTGSIVTRFWNSSLDCNNGSLAPCNNRVENGLELMNEMLNATGQRVKVDSTTFEFVDQIFSYGIMGEKVSTGVTGTLTNHGVTNVASYLLHTYPIYSSKPRPITTKTTHYNGSQKLIEQVDYTYNAYHAIAKETRYGSDGTRKESTYKYPTDFASTEPFATMVAKNQLKATVKIDENTLSGSASTPAKSELWNYELKNGFGVATLYQNSLDGTTNYKNVTSILSTDGNHNPVEVVSADGSITTYMYQSILNLPAIVAVNAKKNQIFYEGYNSSGANDGKTGGYYHGTDPAVVPFTKPDTKVYYIDYWYRSNGLWQYQRDIFQNNYSIPHTVVDEIRVYPADCNIRSFFHIPLVGLSSIQDHNGKFTFYKYDNRSRLSYITDHEGNIMKSYEYHYK</sequence>
<dbReference type="EMBL" id="JAHESC010000004">
    <property type="protein sequence ID" value="MBT1685806.1"/>
    <property type="molecule type" value="Genomic_DNA"/>
</dbReference>
<evidence type="ECO:0008006" key="4">
    <source>
        <dbReference type="Google" id="ProtNLM"/>
    </source>
</evidence>
<accession>A0AAP2GG67</accession>